<dbReference type="PANTHER" id="PTHR43135:SF3">
    <property type="entry name" value="ALPHA-D-RIBOSE 1-METHYLPHOSPHONATE 5-TRIPHOSPHATE DIPHOSPHATASE"/>
    <property type="match status" value="1"/>
</dbReference>
<proteinExistence type="predicted"/>
<dbReference type="AlphaFoldDB" id="A0A2S7T284"/>
<feature type="chain" id="PRO_5015722691" description="Amidohydrolase" evidence="1">
    <location>
        <begin position="19"/>
        <end position="608"/>
    </location>
</feature>
<evidence type="ECO:0000259" key="3">
    <source>
        <dbReference type="Pfam" id="PF08547"/>
    </source>
</evidence>
<evidence type="ECO:0000313" key="5">
    <source>
        <dbReference type="Proteomes" id="UP000239872"/>
    </source>
</evidence>
<dbReference type="SUPFAM" id="SSF51556">
    <property type="entry name" value="Metallo-dependent hydrolases"/>
    <property type="match status" value="1"/>
</dbReference>
<gene>
    <name evidence="4" type="ORF">CJD36_004220</name>
</gene>
<dbReference type="RefSeq" id="WP_105037841.1">
    <property type="nucleotide sequence ID" value="NZ_PPSL01000001.1"/>
</dbReference>
<accession>A0A2S7T284</accession>
<dbReference type="InterPro" id="IPR008979">
    <property type="entry name" value="Galactose-bd-like_sf"/>
</dbReference>
<feature type="domain" description="NADH:ubiquinone oxidoreductase intermediate-associated protein 30" evidence="3">
    <location>
        <begin position="452"/>
        <end position="601"/>
    </location>
</feature>
<name>A0A2S7T284_9BACT</name>
<dbReference type="Proteomes" id="UP000239872">
    <property type="component" value="Unassembled WGS sequence"/>
</dbReference>
<evidence type="ECO:0000256" key="1">
    <source>
        <dbReference type="SAM" id="SignalP"/>
    </source>
</evidence>
<feature type="signal peptide" evidence="1">
    <location>
        <begin position="1"/>
        <end position="18"/>
    </location>
</feature>
<dbReference type="SUPFAM" id="SSF51338">
    <property type="entry name" value="Composite domain of metallo-dependent hydrolases"/>
    <property type="match status" value="1"/>
</dbReference>
<keyword evidence="1" id="KW-0732">Signal</keyword>
<dbReference type="Gene3D" id="2.60.120.430">
    <property type="entry name" value="Galactose-binding lectin"/>
    <property type="match status" value="1"/>
</dbReference>
<reference evidence="4 5" key="1">
    <citation type="submission" date="2018-01" db="EMBL/GenBank/DDBJ databases">
        <title>A novel member of the phylum Bacteroidetes isolated from glacier ice.</title>
        <authorList>
            <person name="Liu Q."/>
            <person name="Xin Y.-H."/>
        </authorList>
    </citation>
    <scope>NUCLEOTIDE SEQUENCE [LARGE SCALE GENOMIC DNA]</scope>
    <source>
        <strain evidence="4 5">RB1R16</strain>
    </source>
</reference>
<dbReference type="InterPro" id="IPR051781">
    <property type="entry name" value="Metallo-dep_Hydrolase"/>
</dbReference>
<dbReference type="Gene3D" id="2.30.40.10">
    <property type="entry name" value="Urease, subunit C, domain 1"/>
    <property type="match status" value="1"/>
</dbReference>
<dbReference type="SUPFAM" id="SSF49785">
    <property type="entry name" value="Galactose-binding domain-like"/>
    <property type="match status" value="1"/>
</dbReference>
<evidence type="ECO:0000313" key="4">
    <source>
        <dbReference type="EMBL" id="PQJ12957.1"/>
    </source>
</evidence>
<dbReference type="OrthoDB" id="9797498at2"/>
<dbReference type="InterPro" id="IPR032466">
    <property type="entry name" value="Metal_Hydrolase"/>
</dbReference>
<sequence length="608" mass="66601">MKKVITICLLYFHTCLYAQPTSIILENGSYFNGKVFVPFKQMVINGGKIVGISSAATQLSGNRINLKGKFIIPGLVDGHVHIGGSPAYPYVGAEQTDNLKSSLHCGVTTVIDLFSTENKVISTKTIAARQPAVYSIPIMAGPILTSPKGHGTEFGIPTRTLTTLTEARNITNQVIDNGADVIKLVYDAYSDKFYLSKDIMQEIVTAAHVRHKKVFAHINTAKEAMDCIDAGVDVLAHMPVNTLTDAQIEKIKRSGIFIIPTVTVYNVIMNGYSKEYISNPLLWKTANPDYLRGVKKEAKYVDTATKIWGVEYYGSLDVENNLKRCIAAGIPILAGTDAGFFDVYYGYSLHNELEQYVAAGMTNAAAINSASTMLANIFPDVETGRIKVGYDADLVVLNTDPLIDITNTKDIDLIIHKGKLVMDTALFDTVVRSLAFDESLLENGYLCNTGAANVGTYSDSVIGGNSKSAYNVEKDVDGNTYLHLTGKVLPAGYIMFAGLWVSLSKDASTESVVDIRAYSSISFEVKGNGKDYYFRMLSANVKDYNYHSATFKASNTWATVTIPFSKLEQSQFYGSRIPLDLSTITSLSFEANVEMDLDFSIKNIRMNK</sequence>
<feature type="domain" description="Amidohydrolase-related" evidence="2">
    <location>
        <begin position="70"/>
        <end position="421"/>
    </location>
</feature>
<dbReference type="Pfam" id="PF08547">
    <property type="entry name" value="CIA30"/>
    <property type="match status" value="1"/>
</dbReference>
<dbReference type="InterPro" id="IPR006680">
    <property type="entry name" value="Amidohydro-rel"/>
</dbReference>
<dbReference type="PANTHER" id="PTHR43135">
    <property type="entry name" value="ALPHA-D-RIBOSE 1-METHYLPHOSPHONATE 5-TRIPHOSPHATE DIPHOSPHATASE"/>
    <property type="match status" value="1"/>
</dbReference>
<keyword evidence="5" id="KW-1185">Reference proteome</keyword>
<dbReference type="InterPro" id="IPR013857">
    <property type="entry name" value="NADH-UbQ_OxRdtase-assoc_prot30"/>
</dbReference>
<dbReference type="Gene3D" id="3.20.20.140">
    <property type="entry name" value="Metal-dependent hydrolases"/>
    <property type="match status" value="1"/>
</dbReference>
<dbReference type="Pfam" id="PF01979">
    <property type="entry name" value="Amidohydro_1"/>
    <property type="match status" value="1"/>
</dbReference>
<comment type="caution">
    <text evidence="4">The sequence shown here is derived from an EMBL/GenBank/DDBJ whole genome shotgun (WGS) entry which is preliminary data.</text>
</comment>
<dbReference type="EMBL" id="PPSL01000001">
    <property type="protein sequence ID" value="PQJ12957.1"/>
    <property type="molecule type" value="Genomic_DNA"/>
</dbReference>
<dbReference type="GO" id="GO:0016810">
    <property type="term" value="F:hydrolase activity, acting on carbon-nitrogen (but not peptide) bonds"/>
    <property type="evidence" value="ECO:0007669"/>
    <property type="project" value="InterPro"/>
</dbReference>
<protein>
    <recommendedName>
        <fullName evidence="6">Amidohydrolase</fullName>
    </recommendedName>
</protein>
<dbReference type="InterPro" id="IPR011059">
    <property type="entry name" value="Metal-dep_hydrolase_composite"/>
</dbReference>
<evidence type="ECO:0008006" key="6">
    <source>
        <dbReference type="Google" id="ProtNLM"/>
    </source>
</evidence>
<evidence type="ECO:0000259" key="2">
    <source>
        <dbReference type="Pfam" id="PF01979"/>
    </source>
</evidence>
<organism evidence="4 5">
    <name type="scientific">Flavipsychrobacter stenotrophus</name>
    <dbReference type="NCBI Taxonomy" id="2077091"/>
    <lineage>
        <taxon>Bacteria</taxon>
        <taxon>Pseudomonadati</taxon>
        <taxon>Bacteroidota</taxon>
        <taxon>Chitinophagia</taxon>
        <taxon>Chitinophagales</taxon>
        <taxon>Chitinophagaceae</taxon>
        <taxon>Flavipsychrobacter</taxon>
    </lineage>
</organism>